<evidence type="ECO:0000313" key="3">
    <source>
        <dbReference type="EMBL" id="KAF2965740.1"/>
    </source>
</evidence>
<dbReference type="InterPro" id="IPR011008">
    <property type="entry name" value="Dimeric_a/b-barrel"/>
</dbReference>
<dbReference type="SUPFAM" id="SSF54909">
    <property type="entry name" value="Dimeric alpha+beta barrel"/>
    <property type="match status" value="1"/>
</dbReference>
<dbReference type="Gene3D" id="3.30.70.100">
    <property type="match status" value="1"/>
</dbReference>
<dbReference type="PROSITE" id="PS51502">
    <property type="entry name" value="S_R_A_B_BARREL"/>
    <property type="match status" value="1"/>
</dbReference>
<protein>
    <recommendedName>
        <fullName evidence="2">Stress-response A/B barrel domain-containing protein</fullName>
    </recommendedName>
</protein>
<evidence type="ECO:0000313" key="4">
    <source>
        <dbReference type="Proteomes" id="UP000481858"/>
    </source>
</evidence>
<gene>
    <name evidence="3" type="ORF">GQX73_g7833</name>
</gene>
<dbReference type="InterPro" id="IPR013097">
    <property type="entry name" value="Dabb"/>
</dbReference>
<reference evidence="3 4" key="1">
    <citation type="submission" date="2019-12" db="EMBL/GenBank/DDBJ databases">
        <title>Draft genome sequence of the ascomycete Xylaria multiplex DSM 110363.</title>
        <authorList>
            <person name="Buettner E."/>
            <person name="Kellner H."/>
        </authorList>
    </citation>
    <scope>NUCLEOTIDE SEQUENCE [LARGE SCALE GENOMIC DNA]</scope>
    <source>
        <strain evidence="3 4">DSM 110363</strain>
    </source>
</reference>
<dbReference type="AlphaFoldDB" id="A0A7C8IKG2"/>
<dbReference type="Proteomes" id="UP000481858">
    <property type="component" value="Unassembled WGS sequence"/>
</dbReference>
<name>A0A7C8IKG2_9PEZI</name>
<dbReference type="PANTHER" id="PTHR33178">
    <property type="match status" value="1"/>
</dbReference>
<evidence type="ECO:0000259" key="2">
    <source>
        <dbReference type="PROSITE" id="PS51502"/>
    </source>
</evidence>
<dbReference type="OrthoDB" id="1601230at2759"/>
<dbReference type="Pfam" id="PF07876">
    <property type="entry name" value="Dabb"/>
    <property type="match status" value="1"/>
</dbReference>
<feature type="domain" description="Stress-response A/B barrel" evidence="2">
    <location>
        <begin position="3"/>
        <end position="105"/>
    </location>
</feature>
<comment type="subunit">
    <text evidence="1">Homodimer.</text>
</comment>
<keyword evidence="4" id="KW-1185">Reference proteome</keyword>
<comment type="caution">
    <text evidence="3">The sequence shown here is derived from an EMBL/GenBank/DDBJ whole genome shotgun (WGS) entry which is preliminary data.</text>
</comment>
<dbReference type="InParanoid" id="A0A7C8IKG2"/>
<organism evidence="3 4">
    <name type="scientific">Xylaria multiplex</name>
    <dbReference type="NCBI Taxonomy" id="323545"/>
    <lineage>
        <taxon>Eukaryota</taxon>
        <taxon>Fungi</taxon>
        <taxon>Dikarya</taxon>
        <taxon>Ascomycota</taxon>
        <taxon>Pezizomycotina</taxon>
        <taxon>Sordariomycetes</taxon>
        <taxon>Xylariomycetidae</taxon>
        <taxon>Xylariales</taxon>
        <taxon>Xylariaceae</taxon>
        <taxon>Xylaria</taxon>
    </lineage>
</organism>
<dbReference type="PANTHER" id="PTHR33178:SF10">
    <property type="entry name" value="STRESS-RESPONSE A_B BARREL DOMAIN-CONTAINING PROTEIN"/>
    <property type="match status" value="1"/>
</dbReference>
<dbReference type="EMBL" id="WUBL01000107">
    <property type="protein sequence ID" value="KAF2965740.1"/>
    <property type="molecule type" value="Genomic_DNA"/>
</dbReference>
<dbReference type="InterPro" id="IPR044662">
    <property type="entry name" value="HS1/DABB1-like"/>
</dbReference>
<evidence type="ECO:0000256" key="1">
    <source>
        <dbReference type="ARBA" id="ARBA00011738"/>
    </source>
</evidence>
<dbReference type="SMART" id="SM00886">
    <property type="entry name" value="Dabb"/>
    <property type="match status" value="1"/>
</dbReference>
<accession>A0A7C8IKG2</accession>
<proteinExistence type="predicted"/>
<sequence length="110" mass="12319">MAIYHIVMFKFKALLPPEEVKAACDDMLALGEKCVHPTTKAAYVKTLGGGKDNSPQGRQNGLTHCFVSKFESEEDRKYYLESDPAHHEFVAGVKDKVDKIQILDFTPGEF</sequence>